<dbReference type="EMBL" id="CP031598">
    <property type="protein sequence ID" value="QEW25072.1"/>
    <property type="molecule type" value="Genomic_DNA"/>
</dbReference>
<dbReference type="SMART" id="SM00822">
    <property type="entry name" value="PKS_KR"/>
    <property type="match status" value="1"/>
</dbReference>
<dbReference type="AlphaFoldDB" id="A0A0T5P2C3"/>
<sequence length="259" mass="26099">MFSFQKGTVVVTGGGSGIGQSTAIALASSGVPVCVADIDEAGIETTVAAITGVGGQALGLALDVTDETSVDTAFDMAEKWAGQVTGLVNSAGILQVAPMAELSADTFSKVLDVNVRGSFLCGRRAAVAMSANRYGRIVSLSSVSGYRAGIGRGAYGTSKAAIIGLTRQLALEFGRAGITANAVAPGPTVTAMTEELYTEATRASVLPMIPAGTLAGVEDITPAILFLLSEEARYINGITLPVDGGYLASGMLQTGDLAG</sequence>
<protein>
    <submittedName>
        <fullName evidence="4">3-oxoacyl-[acyl-carrier-protein] reductase FabG1</fullName>
        <ecNumber evidence="4">1.1.1.100</ecNumber>
    </submittedName>
    <submittedName>
        <fullName evidence="3">Oxidoreductase</fullName>
    </submittedName>
</protein>
<dbReference type="Proteomes" id="UP000325785">
    <property type="component" value="Chromosome"/>
</dbReference>
<evidence type="ECO:0000313" key="6">
    <source>
        <dbReference type="Proteomes" id="UP000325785"/>
    </source>
</evidence>
<dbReference type="PRINTS" id="PR00080">
    <property type="entry name" value="SDRFAMILY"/>
</dbReference>
<gene>
    <name evidence="4" type="primary">fabG1</name>
    <name evidence="4" type="ORF">RIdsm_00856</name>
    <name evidence="3" type="ORF">XM52_24575</name>
</gene>
<dbReference type="FunFam" id="3.40.50.720:FF:000084">
    <property type="entry name" value="Short-chain dehydrogenase reductase"/>
    <property type="match status" value="1"/>
</dbReference>
<dbReference type="Proteomes" id="UP000051401">
    <property type="component" value="Unassembled WGS sequence"/>
</dbReference>
<dbReference type="CDD" id="cd05233">
    <property type="entry name" value="SDR_c"/>
    <property type="match status" value="1"/>
</dbReference>
<organism evidence="3 5">
    <name type="scientific">Roseovarius indicus</name>
    <dbReference type="NCBI Taxonomy" id="540747"/>
    <lineage>
        <taxon>Bacteria</taxon>
        <taxon>Pseudomonadati</taxon>
        <taxon>Pseudomonadota</taxon>
        <taxon>Alphaproteobacteria</taxon>
        <taxon>Rhodobacterales</taxon>
        <taxon>Roseobacteraceae</taxon>
        <taxon>Roseovarius</taxon>
    </lineage>
</organism>
<dbReference type="KEGG" id="rid:RIdsm_00856"/>
<feature type="domain" description="Ketoreductase" evidence="2">
    <location>
        <begin position="7"/>
        <end position="186"/>
    </location>
</feature>
<keyword evidence="5" id="KW-1185">Reference proteome</keyword>
<reference evidence="4 6" key="2">
    <citation type="submission" date="2018-08" db="EMBL/GenBank/DDBJ databases">
        <title>Genetic Globetrotter - A new plasmid hitch-hiking vast phylogenetic and geographic distances.</title>
        <authorList>
            <person name="Vollmers J."/>
            <person name="Petersen J."/>
        </authorList>
    </citation>
    <scope>NUCLEOTIDE SEQUENCE [LARGE SCALE GENOMIC DNA]</scope>
    <source>
        <strain evidence="4 6">DSM 26383</strain>
    </source>
</reference>
<dbReference type="Gene3D" id="3.40.50.720">
    <property type="entry name" value="NAD(P)-binding Rossmann-like Domain"/>
    <property type="match status" value="1"/>
</dbReference>
<dbReference type="EMBL" id="LAXI01000024">
    <property type="protein sequence ID" value="KRS15275.1"/>
    <property type="molecule type" value="Genomic_DNA"/>
</dbReference>
<dbReference type="GO" id="GO:0032787">
    <property type="term" value="P:monocarboxylic acid metabolic process"/>
    <property type="evidence" value="ECO:0007669"/>
    <property type="project" value="UniProtKB-ARBA"/>
</dbReference>
<dbReference type="PANTHER" id="PTHR42879:SF2">
    <property type="entry name" value="3-OXOACYL-[ACYL-CARRIER-PROTEIN] REDUCTASE FABG"/>
    <property type="match status" value="1"/>
</dbReference>
<dbReference type="Pfam" id="PF13561">
    <property type="entry name" value="adh_short_C2"/>
    <property type="match status" value="1"/>
</dbReference>
<dbReference type="GO" id="GO:0004316">
    <property type="term" value="F:3-oxoacyl-[acyl-carrier-protein] reductase (NADPH) activity"/>
    <property type="evidence" value="ECO:0007669"/>
    <property type="project" value="UniProtKB-EC"/>
</dbReference>
<accession>A0A0T5P2C3</accession>
<evidence type="ECO:0000313" key="3">
    <source>
        <dbReference type="EMBL" id="KRS15275.1"/>
    </source>
</evidence>
<dbReference type="InterPro" id="IPR020904">
    <property type="entry name" value="Sc_DH/Rdtase_CS"/>
</dbReference>
<name>A0A0T5P2C3_9RHOB</name>
<dbReference type="PANTHER" id="PTHR42879">
    <property type="entry name" value="3-OXOACYL-(ACYL-CARRIER-PROTEIN) REDUCTASE"/>
    <property type="match status" value="1"/>
</dbReference>
<reference evidence="3 5" key="1">
    <citation type="submission" date="2015-04" db="EMBL/GenBank/DDBJ databases">
        <title>The draft genome sequence of Roseovarius indicus B108T.</title>
        <authorList>
            <person name="Li G."/>
            <person name="Lai Q."/>
            <person name="Shao Z."/>
            <person name="Yan P."/>
        </authorList>
    </citation>
    <scope>NUCLEOTIDE SEQUENCE [LARGE SCALE GENOMIC DNA]</scope>
    <source>
        <strain evidence="3 5">B108</strain>
    </source>
</reference>
<evidence type="ECO:0000313" key="5">
    <source>
        <dbReference type="Proteomes" id="UP000051401"/>
    </source>
</evidence>
<evidence type="ECO:0000313" key="4">
    <source>
        <dbReference type="EMBL" id="QEW25072.1"/>
    </source>
</evidence>
<dbReference type="RefSeq" id="WP_057820565.1">
    <property type="nucleotide sequence ID" value="NZ_CP031598.1"/>
</dbReference>
<proteinExistence type="inferred from homology"/>
<dbReference type="PRINTS" id="PR00081">
    <property type="entry name" value="GDHRDH"/>
</dbReference>
<keyword evidence="4" id="KW-0560">Oxidoreductase</keyword>
<dbReference type="PATRIC" id="fig|540747.5.peg.3268"/>
<dbReference type="STRING" id="540747.SAMN04488031_10942"/>
<comment type="similarity">
    <text evidence="1">Belongs to the short-chain dehydrogenases/reductases (SDR) family.</text>
</comment>
<evidence type="ECO:0000259" key="2">
    <source>
        <dbReference type="SMART" id="SM00822"/>
    </source>
</evidence>
<dbReference type="EC" id="1.1.1.100" evidence="4"/>
<dbReference type="InterPro" id="IPR002347">
    <property type="entry name" value="SDR_fam"/>
</dbReference>
<dbReference type="OrthoDB" id="9780084at2"/>
<dbReference type="PROSITE" id="PS00061">
    <property type="entry name" value="ADH_SHORT"/>
    <property type="match status" value="1"/>
</dbReference>
<dbReference type="SUPFAM" id="SSF51735">
    <property type="entry name" value="NAD(P)-binding Rossmann-fold domains"/>
    <property type="match status" value="1"/>
</dbReference>
<evidence type="ECO:0000256" key="1">
    <source>
        <dbReference type="ARBA" id="ARBA00006484"/>
    </source>
</evidence>
<dbReference type="InterPro" id="IPR057326">
    <property type="entry name" value="KR_dom"/>
</dbReference>
<dbReference type="InterPro" id="IPR050259">
    <property type="entry name" value="SDR"/>
</dbReference>
<dbReference type="InterPro" id="IPR036291">
    <property type="entry name" value="NAD(P)-bd_dom_sf"/>
</dbReference>